<dbReference type="AlphaFoldDB" id="A0A923HRL7"/>
<dbReference type="SUPFAM" id="SSF53807">
    <property type="entry name" value="Helical backbone' metal receptor"/>
    <property type="match status" value="1"/>
</dbReference>
<sequence>MKLEEKKQVQLEKLLQQLPLNSEKKLMEIPGIYYGGGCSYMACRGLMMSPMDDVLLITHGPTGCGFFSGINSRNDVNEGGEELFRGRCFSTNMTESDIIFGGEKKLLSAIGEAVELFHPKAIAVCATCPVGLIGDDIEQIAKTAEERYDVRILPLSCEGFRKNGGWLLGGKMLVDNWMGETERSHGKYPIHFMSESYNGVNKEIYKNLFKRIGYDVVCSMMGSNSYERMRSGHQAELIVLDSNKAIDEVPLTIQKRYGGGFFRVCFTGVSNIIASLRKMAAYFDSEELVQQTEQVISEELAAIEPQWLKYRQKFSDVTAVLFEDVFRSDSYSALSSDLGIEIVMIAQDYNKMELTDENFSLHLSAKKLGEICTDKMLPFQPEREIDGRVYFKFNRHQIHDFIALLQPDICFAGVEEQFYYSDAPIKSELFTSDERGVQYGGFFGLIQYAQDLDMAFFMSHWITDLPEWFVQIGGVL</sequence>
<accession>A0A923HRL7</accession>
<gene>
    <name evidence="2" type="ORF">GH810_02095</name>
</gene>
<evidence type="ECO:0000259" key="1">
    <source>
        <dbReference type="Pfam" id="PF00148"/>
    </source>
</evidence>
<dbReference type="InterPro" id="IPR049939">
    <property type="entry name" value="NifE-like"/>
</dbReference>
<dbReference type="Gene3D" id="3.40.50.12380">
    <property type="entry name" value="Nitrogenase MoFe cofactor biosynthesis protein NifE, C-terminal"/>
    <property type="match status" value="1"/>
</dbReference>
<evidence type="ECO:0000313" key="2">
    <source>
        <dbReference type="EMBL" id="MBC3887101.1"/>
    </source>
</evidence>
<feature type="domain" description="Nitrogenase/oxidoreductase component 1" evidence="1">
    <location>
        <begin position="38"/>
        <end position="452"/>
    </location>
</feature>
<reference evidence="2" key="2">
    <citation type="submission" date="2020-10" db="EMBL/GenBank/DDBJ databases">
        <title>Comparative genomics of the Acetobacterium genus.</title>
        <authorList>
            <person name="Marshall C."/>
            <person name="May H."/>
            <person name="Norman S."/>
        </authorList>
    </citation>
    <scope>NUCLEOTIDE SEQUENCE</scope>
    <source>
        <strain evidence="2">DER-2019</strain>
    </source>
</reference>
<dbReference type="GO" id="GO:0016491">
    <property type="term" value="F:oxidoreductase activity"/>
    <property type="evidence" value="ECO:0007669"/>
    <property type="project" value="InterPro"/>
</dbReference>
<reference evidence="2" key="1">
    <citation type="submission" date="2019-10" db="EMBL/GenBank/DDBJ databases">
        <authorList>
            <person name="Ross D.E."/>
            <person name="Gulliver D."/>
        </authorList>
    </citation>
    <scope>NUCLEOTIDE SEQUENCE</scope>
    <source>
        <strain evidence="2">DER-2019</strain>
    </source>
</reference>
<proteinExistence type="predicted"/>
<keyword evidence="3" id="KW-1185">Reference proteome</keyword>
<organism evidence="2 3">
    <name type="scientific">Acetobacterium paludosum</name>
    <dbReference type="NCBI Taxonomy" id="52693"/>
    <lineage>
        <taxon>Bacteria</taxon>
        <taxon>Bacillati</taxon>
        <taxon>Bacillota</taxon>
        <taxon>Clostridia</taxon>
        <taxon>Eubacteriales</taxon>
        <taxon>Eubacteriaceae</taxon>
        <taxon>Acetobacterium</taxon>
    </lineage>
</organism>
<evidence type="ECO:0000313" key="3">
    <source>
        <dbReference type="Proteomes" id="UP000616595"/>
    </source>
</evidence>
<dbReference type="InterPro" id="IPR000510">
    <property type="entry name" value="Nase/OxRdtase_comp1"/>
</dbReference>
<dbReference type="RefSeq" id="WP_148566550.1">
    <property type="nucleotide sequence ID" value="NZ_RXYA01000004.1"/>
</dbReference>
<dbReference type="Proteomes" id="UP000616595">
    <property type="component" value="Unassembled WGS sequence"/>
</dbReference>
<protein>
    <submittedName>
        <fullName evidence="2">Nitrogenase molybdenum-iron protein subunit alpha</fullName>
    </submittedName>
</protein>
<dbReference type="EMBL" id="WJBD01000002">
    <property type="protein sequence ID" value="MBC3887101.1"/>
    <property type="molecule type" value="Genomic_DNA"/>
</dbReference>
<name>A0A923HRL7_9FIRM</name>
<dbReference type="Pfam" id="PF00148">
    <property type="entry name" value="Oxidored_nitro"/>
    <property type="match status" value="1"/>
</dbReference>
<dbReference type="OrthoDB" id="9767044at2"/>
<comment type="caution">
    <text evidence="2">The sequence shown here is derived from an EMBL/GenBank/DDBJ whole genome shotgun (WGS) entry which is preliminary data.</text>
</comment>
<dbReference type="Gene3D" id="3.40.50.1980">
    <property type="entry name" value="Nitrogenase molybdenum iron protein domain"/>
    <property type="match status" value="1"/>
</dbReference>
<dbReference type="PANTHER" id="PTHR42956:SF1">
    <property type="entry name" value="NITROGENASE IRON-MOLYBDENUM COFACTOR BIOSYNTHESIS PROTEIN NIFE"/>
    <property type="match status" value="1"/>
</dbReference>
<dbReference type="PANTHER" id="PTHR42956">
    <property type="entry name" value="NITROGENASE IRON-MOLYBDENUM COFACTOR BIOSYNTHESIS PROTEIN NIFE"/>
    <property type="match status" value="1"/>
</dbReference>